<dbReference type="PANTHER" id="PTHR30269">
    <property type="entry name" value="TRANSMEMBRANE PROTEIN YFCA"/>
    <property type="match status" value="1"/>
</dbReference>
<keyword evidence="6 8" id="KW-1133">Transmembrane helix</keyword>
<reference evidence="9 10" key="1">
    <citation type="submission" date="2017-06" db="EMBL/GenBank/DDBJ databases">
        <authorList>
            <person name="Kim H.J."/>
            <person name="Triplett B.A."/>
        </authorList>
    </citation>
    <scope>NUCLEOTIDE SEQUENCE [LARGE SCALE GENOMIC DNA]</scope>
    <source>
        <strain evidence="9 10">DSM 29339</strain>
    </source>
</reference>
<dbReference type="GO" id="GO:0005886">
    <property type="term" value="C:plasma membrane"/>
    <property type="evidence" value="ECO:0007669"/>
    <property type="project" value="UniProtKB-SubCell"/>
</dbReference>
<evidence type="ECO:0000256" key="3">
    <source>
        <dbReference type="ARBA" id="ARBA00022448"/>
    </source>
</evidence>
<name>A0A239IBE2_9RHOB</name>
<accession>A0A239IBE2</accession>
<feature type="transmembrane region" description="Helical" evidence="8">
    <location>
        <begin position="222"/>
        <end position="242"/>
    </location>
</feature>
<evidence type="ECO:0000256" key="4">
    <source>
        <dbReference type="ARBA" id="ARBA00022475"/>
    </source>
</evidence>
<dbReference type="PANTHER" id="PTHR30269:SF37">
    <property type="entry name" value="MEMBRANE TRANSPORTER PROTEIN"/>
    <property type="match status" value="1"/>
</dbReference>
<comment type="similarity">
    <text evidence="2 8">Belongs to the 4-toluene sulfonate uptake permease (TSUP) (TC 2.A.102) family.</text>
</comment>
<keyword evidence="5 8" id="KW-0812">Transmembrane</keyword>
<evidence type="ECO:0000313" key="10">
    <source>
        <dbReference type="Proteomes" id="UP000198426"/>
    </source>
</evidence>
<feature type="transmembrane region" description="Helical" evidence="8">
    <location>
        <begin position="97"/>
        <end position="114"/>
    </location>
</feature>
<feature type="transmembrane region" description="Helical" evidence="8">
    <location>
        <begin position="72"/>
        <end position="91"/>
    </location>
</feature>
<dbReference type="InterPro" id="IPR052017">
    <property type="entry name" value="TSUP"/>
</dbReference>
<evidence type="ECO:0000256" key="2">
    <source>
        <dbReference type="ARBA" id="ARBA00009142"/>
    </source>
</evidence>
<proteinExistence type="inferred from homology"/>
<dbReference type="AlphaFoldDB" id="A0A239IBE2"/>
<evidence type="ECO:0000313" key="9">
    <source>
        <dbReference type="EMBL" id="SNS90930.1"/>
    </source>
</evidence>
<dbReference type="RefSeq" id="WP_089233397.1">
    <property type="nucleotide sequence ID" value="NZ_FZOY01000004.1"/>
</dbReference>
<comment type="subcellular location">
    <subcellularLocation>
        <location evidence="1 8">Cell membrane</location>
        <topology evidence="1 8">Multi-pass membrane protein</topology>
    </subcellularLocation>
</comment>
<keyword evidence="7 8" id="KW-0472">Membrane</keyword>
<organism evidence="9 10">
    <name type="scientific">Tropicimonas sediminicola</name>
    <dbReference type="NCBI Taxonomy" id="1031541"/>
    <lineage>
        <taxon>Bacteria</taxon>
        <taxon>Pseudomonadati</taxon>
        <taxon>Pseudomonadota</taxon>
        <taxon>Alphaproteobacteria</taxon>
        <taxon>Rhodobacterales</taxon>
        <taxon>Roseobacteraceae</taxon>
        <taxon>Tropicimonas</taxon>
    </lineage>
</organism>
<evidence type="ECO:0000256" key="1">
    <source>
        <dbReference type="ARBA" id="ARBA00004651"/>
    </source>
</evidence>
<dbReference type="OrthoDB" id="7345770at2"/>
<keyword evidence="4 8" id="KW-1003">Cell membrane</keyword>
<dbReference type="EMBL" id="FZOY01000004">
    <property type="protein sequence ID" value="SNS90930.1"/>
    <property type="molecule type" value="Genomic_DNA"/>
</dbReference>
<sequence length="246" mass="25512">MLSTTTLLVICAVFFSAFLRGMAGFGFALAAVPIVSLVLPPVEAVAIGVLLQVVVGLRDVFVLHADIHRPSLVRLSLGSLLGTPVGILALTALSPDAARILIATAILVGLVMILRYKPTEQRAHNGLALAAGVASGAFSGLAAIPGPPAVAYYLGSGINSVQTRASLLFFFFIAALMATPGLFVAGAVNSHTLWLSFVSIPALALGTWLGTEAFSRLDNTQYRQLAIAVMGLSALLAGWRGLSAYI</sequence>
<evidence type="ECO:0000256" key="5">
    <source>
        <dbReference type="ARBA" id="ARBA00022692"/>
    </source>
</evidence>
<feature type="transmembrane region" description="Helical" evidence="8">
    <location>
        <begin position="126"/>
        <end position="145"/>
    </location>
</feature>
<evidence type="ECO:0000256" key="6">
    <source>
        <dbReference type="ARBA" id="ARBA00022989"/>
    </source>
</evidence>
<dbReference type="Pfam" id="PF01925">
    <property type="entry name" value="TauE"/>
    <property type="match status" value="1"/>
</dbReference>
<gene>
    <name evidence="9" type="ORF">SAMN05421757_104315</name>
</gene>
<protein>
    <recommendedName>
        <fullName evidence="8">Probable membrane transporter protein</fullName>
    </recommendedName>
</protein>
<evidence type="ECO:0000256" key="8">
    <source>
        <dbReference type="RuleBase" id="RU363041"/>
    </source>
</evidence>
<feature type="transmembrane region" description="Helical" evidence="8">
    <location>
        <begin position="192"/>
        <end position="210"/>
    </location>
</feature>
<keyword evidence="3" id="KW-0813">Transport</keyword>
<dbReference type="InterPro" id="IPR002781">
    <property type="entry name" value="TM_pro_TauE-like"/>
</dbReference>
<keyword evidence="10" id="KW-1185">Reference proteome</keyword>
<feature type="transmembrane region" description="Helical" evidence="8">
    <location>
        <begin position="165"/>
        <end position="185"/>
    </location>
</feature>
<dbReference type="Proteomes" id="UP000198426">
    <property type="component" value="Unassembled WGS sequence"/>
</dbReference>
<evidence type="ECO:0000256" key="7">
    <source>
        <dbReference type="ARBA" id="ARBA00023136"/>
    </source>
</evidence>